<comment type="function">
    <text evidence="1">Catalyzes the reduction of fatty acyl-CoA to fatty alcohols.</text>
</comment>
<evidence type="ECO:0000313" key="4">
    <source>
        <dbReference type="RefSeq" id="XP_017780622.1"/>
    </source>
</evidence>
<keyword evidence="3" id="KW-1185">Reference proteome</keyword>
<dbReference type="Pfam" id="PF07993">
    <property type="entry name" value="NAD_binding_4"/>
    <property type="match status" value="1"/>
</dbReference>
<evidence type="ECO:0000313" key="3">
    <source>
        <dbReference type="Proteomes" id="UP000695000"/>
    </source>
</evidence>
<dbReference type="PANTHER" id="PTHR11011:SF24">
    <property type="entry name" value="FATTY ACYL-COA REDUCTASE"/>
    <property type="match status" value="1"/>
</dbReference>
<dbReference type="SUPFAM" id="SSF51735">
    <property type="entry name" value="NAD(P)-binding Rossmann-fold domains"/>
    <property type="match status" value="1"/>
</dbReference>
<evidence type="ECO:0000256" key="1">
    <source>
        <dbReference type="RuleBase" id="RU363097"/>
    </source>
</evidence>
<proteinExistence type="inferred from homology"/>
<keyword evidence="1" id="KW-0521">NADP</keyword>
<dbReference type="CDD" id="cd05236">
    <property type="entry name" value="FAR-N_SDR_e"/>
    <property type="match status" value="1"/>
</dbReference>
<keyword evidence="1" id="KW-0560">Oxidoreductase</keyword>
<feature type="transmembrane region" description="Helical" evidence="1">
    <location>
        <begin position="354"/>
        <end position="377"/>
    </location>
</feature>
<organism evidence="3 4">
    <name type="scientific">Nicrophorus vespilloides</name>
    <name type="common">Boreal carrion beetle</name>
    <dbReference type="NCBI Taxonomy" id="110193"/>
    <lineage>
        <taxon>Eukaryota</taxon>
        <taxon>Metazoa</taxon>
        <taxon>Ecdysozoa</taxon>
        <taxon>Arthropoda</taxon>
        <taxon>Hexapoda</taxon>
        <taxon>Insecta</taxon>
        <taxon>Pterygota</taxon>
        <taxon>Neoptera</taxon>
        <taxon>Endopterygota</taxon>
        <taxon>Coleoptera</taxon>
        <taxon>Polyphaga</taxon>
        <taxon>Staphyliniformia</taxon>
        <taxon>Silphidae</taxon>
        <taxon>Nicrophorinae</taxon>
        <taxon>Nicrophorus</taxon>
    </lineage>
</organism>
<dbReference type="EC" id="1.2.1.84" evidence="1"/>
<protein>
    <recommendedName>
        <fullName evidence="1">Fatty acyl-CoA reductase</fullName>
        <ecNumber evidence="1">1.2.1.84</ecNumber>
    </recommendedName>
</protein>
<accession>A0ABM1N1C2</accession>
<comment type="similarity">
    <text evidence="1">Belongs to the fatty acyl-CoA reductase family.</text>
</comment>
<keyword evidence="1" id="KW-0472">Membrane</keyword>
<name>A0ABM1N1C2_NICVS</name>
<dbReference type="Proteomes" id="UP000695000">
    <property type="component" value="Unplaced"/>
</dbReference>
<keyword evidence="1" id="KW-0812">Transmembrane</keyword>
<dbReference type="InterPro" id="IPR026055">
    <property type="entry name" value="FAR"/>
</dbReference>
<dbReference type="Gene3D" id="3.40.50.720">
    <property type="entry name" value="NAD(P)-binding Rossmann-like Domain"/>
    <property type="match status" value="1"/>
</dbReference>
<gene>
    <name evidence="4" type="primary">LOC108565592</name>
</gene>
<sequence length="496" mass="56696">MTSIDKIVTIPEFYRGKNVFVTGGSGFIGKVLIEKLLRSCPDIGNIYILLRTKKNVSPKTRILTLTNTILFDSVKVLHPENIDKLKYVEGDIRSINLGISQDDLEMLRSKIDIIIHVAATITFTADLTDAALINIRGTRDICLLAMSMERIPILMHVSTCYCHHDNHCIEEKMYAPYGDWRKIIEIAETMDRHTLNVITCKMKGIKHSTYTFTKALAEQTVQDLCVGTIPTIILRPAIVTGIYEDHIPGYCEGYSGQIGYLIGILSGIMKCANVPAGSNRETVPVDLISKGIINSIWMKGTGQSDEEVSIYNGTGCNLIEFNLHEVNKAFFNVFKKTRTELNWYPKCTIFDSYIFYYMYFSIFQLIPSIIGDCFIYLKKKKPHLVQLQRTLFGFTNLLDYFVKNSWVIRNANFLNSIVDAPIHNDDFIVKTPNINVNIEEKLLLDHVHYILVHYLNKKLTDKPTNLIKLWILWVVWCMLELSVLVFGVYLVYSIFN</sequence>
<keyword evidence="1" id="KW-0444">Lipid biosynthesis</keyword>
<dbReference type="InterPro" id="IPR013120">
    <property type="entry name" value="FAR_NAD-bd"/>
</dbReference>
<reference evidence="4" key="1">
    <citation type="submission" date="2025-08" db="UniProtKB">
        <authorList>
            <consortium name="RefSeq"/>
        </authorList>
    </citation>
    <scope>IDENTIFICATION</scope>
    <source>
        <tissue evidence="4">Whole Larva</tissue>
    </source>
</reference>
<dbReference type="InterPro" id="IPR036291">
    <property type="entry name" value="NAD(P)-bd_dom_sf"/>
</dbReference>
<comment type="catalytic activity">
    <reaction evidence="1">
        <text>a long-chain fatty acyl-CoA + 2 NADPH + 2 H(+) = a long-chain primary fatty alcohol + 2 NADP(+) + CoA</text>
        <dbReference type="Rhea" id="RHEA:52716"/>
        <dbReference type="ChEBI" id="CHEBI:15378"/>
        <dbReference type="ChEBI" id="CHEBI:57287"/>
        <dbReference type="ChEBI" id="CHEBI:57783"/>
        <dbReference type="ChEBI" id="CHEBI:58349"/>
        <dbReference type="ChEBI" id="CHEBI:77396"/>
        <dbReference type="ChEBI" id="CHEBI:83139"/>
        <dbReference type="EC" id="1.2.1.84"/>
    </reaction>
</comment>
<keyword evidence="1" id="KW-1133">Transmembrane helix</keyword>
<evidence type="ECO:0000259" key="2">
    <source>
        <dbReference type="Pfam" id="PF07993"/>
    </source>
</evidence>
<feature type="transmembrane region" description="Helical" evidence="1">
    <location>
        <begin position="470"/>
        <end position="495"/>
    </location>
</feature>
<dbReference type="PANTHER" id="PTHR11011">
    <property type="entry name" value="MALE STERILITY PROTEIN 2-RELATED"/>
    <property type="match status" value="1"/>
</dbReference>
<feature type="domain" description="Thioester reductase (TE)" evidence="2">
    <location>
        <begin position="21"/>
        <end position="291"/>
    </location>
</feature>
<dbReference type="RefSeq" id="XP_017780622.1">
    <property type="nucleotide sequence ID" value="XM_017925133.1"/>
</dbReference>
<keyword evidence="1" id="KW-0443">Lipid metabolism</keyword>
<dbReference type="GeneID" id="108565592"/>